<keyword evidence="7 10" id="KW-0472">Membrane</keyword>
<protein>
    <submittedName>
        <fullName evidence="11">OR46A protein</fullName>
    </submittedName>
</protein>
<feature type="transmembrane region" description="Helical" evidence="10">
    <location>
        <begin position="63"/>
        <end position="85"/>
    </location>
</feature>
<feature type="transmembrane region" description="Helical" evidence="10">
    <location>
        <begin position="1436"/>
        <end position="1458"/>
    </location>
</feature>
<evidence type="ECO:0000256" key="4">
    <source>
        <dbReference type="ARBA" id="ARBA00022692"/>
    </source>
</evidence>
<feature type="transmembrane region" description="Helical" evidence="10">
    <location>
        <begin position="260"/>
        <end position="280"/>
    </location>
</feature>
<evidence type="ECO:0000256" key="9">
    <source>
        <dbReference type="ARBA" id="ARBA00023224"/>
    </source>
</evidence>
<evidence type="ECO:0000256" key="1">
    <source>
        <dbReference type="ARBA" id="ARBA00004651"/>
    </source>
</evidence>
<name>A0A836GBQ0_9HYME</name>
<gene>
    <name evidence="11" type="primary">Or46a_4</name>
    <name evidence="11" type="ORF">G6Z76_0009497</name>
</gene>
<keyword evidence="3" id="KW-0716">Sensory transduction</keyword>
<dbReference type="PANTHER" id="PTHR21137:SF35">
    <property type="entry name" value="ODORANT RECEPTOR 19A-RELATED"/>
    <property type="match status" value="1"/>
</dbReference>
<feature type="transmembrane region" description="Helical" evidence="10">
    <location>
        <begin position="1273"/>
        <end position="1293"/>
    </location>
</feature>
<sequence>MQMFSLNFFMYTICGIWRPIEWSSNGANFLYNVFTYIILFLEYFLMLTQFLDFLFVIDNVDDFVANSIMFVSVAAVVCKATVVVIRRNAIINLIQVLLKGPCEPQDEDEIAIQTKFDKFVRLCSMKYLLLAMISLTGVIIGSVLNIMQGQLPCRIWLPLDYNVSLMFWIISIQQVIAIIAGTIINVGTETLIFGLILETCAQLEIFENRLHKLINNKTVKYLENALCSLNEDKTEISKCIRHHLGIYKYAKTVNVIFNQVLFVQFFGSILILCTCIYYLSTHITELSEIGTLLVYIICMFVQIYVYCWSGNEVMLKSMSIGETIYCMDWPLLSIIEKKQLLMIMIRSTIPIKFTSSFMITLSLQSYSNVSNIITKILNDKYYIYYITDPNMQMLSLNFFIYTVGGIWRPVEWSSNGAKLLYNVFTFIIISSEYFLVLTQFMDIVLIVDNIDDFATNTLMFLTIVAVCCKATVVVVRRNAIINLVQILLKAPYKPRDEDEVAIQTKFDKFIRSCSIKYSLLATSSVTGTTIGSVLNAMQGHLPYRIWLPCNYNVTMTFWIISVHQILTIIFATIINVGTETLVFGLILQTCAQLEMFKSRLHKFIIKKTVTYLGHARSLSNEDKTWISECIRHHLSIYKYAKTVNIIFNQILFVQFFSSILVLCTSVYYLSMHIKELSAAASLLVYTICMFVQIFVYCWSGNEVMLKSMSIADAIYRMNWPLLSINEKKGLLMIMIRSTIPVKFTSSFLITLSLQSDLNMQILTLNFLIYTIGGIWRPVDWSSNSAKLLYNIFTFIIISSEYFFVLTQFMDIVFVVNNVDDFAINTLLLLSIVAVCCKSTVIVVRRNEIINLVQVLLKAPYKPRDENEIAIQTKFDRFIRSCSIKYSLLATSSITGGTIGSVLNVMQGHLPYRIWLPCNYNVSTIFWTISIHQMVTIIFATMINVGTETLIFGLILQTCAQFEILESRLHKLIINKTVKYLGHASCLLNENKAGLSECICHHLSIYKYAKAVNVIFNQVLFVQFFSSILVLCTSVYYLSIHIKDLSAIATFLMYTICMFVQIYFYCWSGNEVIFKSTSIADAIYNMNWPLLSINEKRGLLMIMIRSTIPIKFTSSFLITLSLQSYSNVSMICSTFVHSISCLKRDPIMQILSLNFFIYTIGGVWRPVEWSSNGAKLLYNIFTFMIISSEYFLLLTQFMDIIFVVNNVDDFATNTLMFLSIVAVCCKITVVVVRRNAIINLVQILLKAPYKPQDEDEIAIQAKFDKFIRSCSIKYSLLATSSVTGTTIGSVLNVMQGHLPYRIWLPYNYTVSTTFWIISIHQIITLIFATVINVGTETLVFGLILQTCAQFEIFESRLHKLIINKTVKYLGRESSLLNENETKLSECIHHHLSIYKNHYRYAKAVNVTFNQVLFVQFFSSILVLCTSVYYLSMHIKELSAAASLLVYTVCMFVQIFVYCWSGNEVMLKSTSIADAIYRMNWPLLSINEKKGLLMIMIRSTIPIKFTSSFLITLSIQSYSNILKTSYSAFNILQK</sequence>
<feature type="transmembrane region" description="Helical" evidence="10">
    <location>
        <begin position="29"/>
        <end position="51"/>
    </location>
</feature>
<feature type="transmembrane region" description="Helical" evidence="10">
    <location>
        <begin position="419"/>
        <end position="441"/>
    </location>
</feature>
<evidence type="ECO:0000313" key="12">
    <source>
        <dbReference type="Proteomes" id="UP000669903"/>
    </source>
</evidence>
<keyword evidence="2" id="KW-1003">Cell membrane</keyword>
<feature type="transmembrane region" description="Helical" evidence="10">
    <location>
        <begin position="1313"/>
        <end position="1333"/>
    </location>
</feature>
<feature type="non-terminal residue" evidence="11">
    <location>
        <position position="1532"/>
    </location>
</feature>
<feature type="transmembrane region" description="Helical" evidence="10">
    <location>
        <begin position="924"/>
        <end position="944"/>
    </location>
</feature>
<feature type="transmembrane region" description="Helical" evidence="10">
    <location>
        <begin position="1209"/>
        <end position="1231"/>
    </location>
</feature>
<dbReference type="Proteomes" id="UP000669903">
    <property type="component" value="Unassembled WGS sequence"/>
</dbReference>
<comment type="subcellular location">
    <subcellularLocation>
        <location evidence="1">Cell membrane</location>
        <topology evidence="1">Multi-pass membrane protein</topology>
    </subcellularLocation>
</comment>
<feature type="transmembrane region" description="Helical" evidence="10">
    <location>
        <begin position="885"/>
        <end position="904"/>
    </location>
</feature>
<dbReference type="InterPro" id="IPR004117">
    <property type="entry name" value="7tm6_olfct_rcpt"/>
</dbReference>
<feature type="transmembrane region" description="Helical" evidence="10">
    <location>
        <begin position="1175"/>
        <end position="1197"/>
    </location>
</feature>
<keyword evidence="5" id="KW-0552">Olfaction</keyword>
<evidence type="ECO:0000256" key="8">
    <source>
        <dbReference type="ARBA" id="ARBA00023170"/>
    </source>
</evidence>
<dbReference type="Pfam" id="PF02949">
    <property type="entry name" value="7tm_6"/>
    <property type="match status" value="4"/>
</dbReference>
<feature type="transmembrane region" description="Helical" evidence="10">
    <location>
        <begin position="1013"/>
        <end position="1038"/>
    </location>
</feature>
<evidence type="ECO:0000313" key="11">
    <source>
        <dbReference type="EMBL" id="KAG5346796.1"/>
    </source>
</evidence>
<dbReference type="PANTHER" id="PTHR21137">
    <property type="entry name" value="ODORANT RECEPTOR"/>
    <property type="match status" value="1"/>
</dbReference>
<evidence type="ECO:0000256" key="2">
    <source>
        <dbReference type="ARBA" id="ARBA00022475"/>
    </source>
</evidence>
<proteinExistence type="predicted"/>
<feature type="transmembrane region" description="Helical" evidence="10">
    <location>
        <begin position="821"/>
        <end position="843"/>
    </location>
</feature>
<feature type="transmembrane region" description="Helical" evidence="10">
    <location>
        <begin position="1107"/>
        <end position="1125"/>
    </location>
</feature>
<feature type="transmembrane region" description="Helical" evidence="10">
    <location>
        <begin position="645"/>
        <end position="670"/>
    </location>
</feature>
<reference evidence="11" key="1">
    <citation type="submission" date="2020-03" db="EMBL/GenBank/DDBJ databases">
        <title>Relaxed selection underlies rapid genomic changes in the transitions from sociality to social parasitism in ants.</title>
        <authorList>
            <person name="Bi X."/>
        </authorList>
    </citation>
    <scope>NUCLEOTIDE SEQUENCE</scope>
    <source>
        <strain evidence="11">BGI-DK2014a</strain>
        <tissue evidence="11">Whole body</tissue>
    </source>
</reference>
<evidence type="ECO:0000256" key="5">
    <source>
        <dbReference type="ARBA" id="ARBA00022725"/>
    </source>
</evidence>
<feature type="transmembrane region" description="Helical" evidence="10">
    <location>
        <begin position="1145"/>
        <end position="1163"/>
    </location>
</feature>
<dbReference type="GO" id="GO:0007165">
    <property type="term" value="P:signal transduction"/>
    <property type="evidence" value="ECO:0007669"/>
    <property type="project" value="UniProtKB-KW"/>
</dbReference>
<comment type="caution">
    <text evidence="11">The sequence shown here is derived from an EMBL/GenBank/DDBJ whole genome shotgun (WGS) entry which is preliminary data.</text>
</comment>
<dbReference type="GO" id="GO:0004984">
    <property type="term" value="F:olfactory receptor activity"/>
    <property type="evidence" value="ECO:0007669"/>
    <property type="project" value="InterPro"/>
</dbReference>
<feature type="transmembrane region" description="Helical" evidence="10">
    <location>
        <begin position="167"/>
        <end position="187"/>
    </location>
</feature>
<keyword evidence="12" id="KW-1185">Reference proteome</keyword>
<evidence type="ECO:0000256" key="7">
    <source>
        <dbReference type="ARBA" id="ARBA00023136"/>
    </source>
</evidence>
<feature type="transmembrane region" description="Helical" evidence="10">
    <location>
        <begin position="557"/>
        <end position="587"/>
    </location>
</feature>
<feature type="transmembrane region" description="Helical" evidence="10">
    <location>
        <begin position="517"/>
        <end position="537"/>
    </location>
</feature>
<feature type="transmembrane region" description="Helical" evidence="10">
    <location>
        <begin position="787"/>
        <end position="809"/>
    </location>
</feature>
<feature type="transmembrane region" description="Helical" evidence="10">
    <location>
        <begin position="1410"/>
        <end position="1430"/>
    </location>
</feature>
<evidence type="ECO:0000256" key="10">
    <source>
        <dbReference type="SAM" id="Phobius"/>
    </source>
</evidence>
<feature type="transmembrane region" description="Helical" evidence="10">
    <location>
        <begin position="676"/>
        <end position="698"/>
    </location>
</feature>
<feature type="transmembrane region" description="Helical" evidence="10">
    <location>
        <begin position="1044"/>
        <end position="1065"/>
    </location>
</feature>
<feature type="transmembrane region" description="Helical" evidence="10">
    <location>
        <begin position="127"/>
        <end position="147"/>
    </location>
</feature>
<evidence type="ECO:0000256" key="6">
    <source>
        <dbReference type="ARBA" id="ARBA00022989"/>
    </source>
</evidence>
<feature type="transmembrane region" description="Helical" evidence="10">
    <location>
        <begin position="453"/>
        <end position="475"/>
    </location>
</feature>
<keyword evidence="4 10" id="KW-0812">Transmembrane</keyword>
<keyword evidence="6 10" id="KW-1133">Transmembrane helix</keyword>
<dbReference type="EMBL" id="JAANIC010001256">
    <property type="protein sequence ID" value="KAG5346796.1"/>
    <property type="molecule type" value="Genomic_DNA"/>
</dbReference>
<feature type="transmembrane region" description="Helical" evidence="10">
    <location>
        <begin position="292"/>
        <end position="309"/>
    </location>
</feature>
<keyword evidence="8" id="KW-0675">Receptor</keyword>
<dbReference type="GO" id="GO:0005549">
    <property type="term" value="F:odorant binding"/>
    <property type="evidence" value="ECO:0007669"/>
    <property type="project" value="InterPro"/>
</dbReference>
<evidence type="ECO:0000256" key="3">
    <source>
        <dbReference type="ARBA" id="ARBA00022606"/>
    </source>
</evidence>
<keyword evidence="9" id="KW-0807">Transducer</keyword>
<dbReference type="GO" id="GO:0005886">
    <property type="term" value="C:plasma membrane"/>
    <property type="evidence" value="ECO:0007669"/>
    <property type="project" value="UniProtKB-SubCell"/>
</dbReference>
<accession>A0A836GBQ0</accession>
<feature type="non-terminal residue" evidence="11">
    <location>
        <position position="1"/>
    </location>
</feature>
<organism evidence="11 12">
    <name type="scientific">Acromyrmex charruanus</name>
    <dbReference type="NCBI Taxonomy" id="2715315"/>
    <lineage>
        <taxon>Eukaryota</taxon>
        <taxon>Metazoa</taxon>
        <taxon>Ecdysozoa</taxon>
        <taxon>Arthropoda</taxon>
        <taxon>Hexapoda</taxon>
        <taxon>Insecta</taxon>
        <taxon>Pterygota</taxon>
        <taxon>Neoptera</taxon>
        <taxon>Endopterygota</taxon>
        <taxon>Hymenoptera</taxon>
        <taxon>Apocrita</taxon>
        <taxon>Aculeata</taxon>
        <taxon>Formicoidea</taxon>
        <taxon>Formicidae</taxon>
        <taxon>Myrmicinae</taxon>
        <taxon>Acromyrmex</taxon>
    </lineage>
</organism>